<dbReference type="RefSeq" id="WP_044228277.1">
    <property type="nucleotide sequence ID" value="NZ_JBKAGJ010000004.1"/>
</dbReference>
<evidence type="ECO:0000313" key="3">
    <source>
        <dbReference type="EMBL" id="KGE85293.1"/>
    </source>
</evidence>
<dbReference type="AlphaFoldDB" id="A0A098S0G2"/>
<organism evidence="3 4">
    <name type="scientific">Phaeodactylibacter xiamenensis</name>
    <dbReference type="NCBI Taxonomy" id="1524460"/>
    <lineage>
        <taxon>Bacteria</taxon>
        <taxon>Pseudomonadati</taxon>
        <taxon>Bacteroidota</taxon>
        <taxon>Saprospiria</taxon>
        <taxon>Saprospirales</taxon>
        <taxon>Haliscomenobacteraceae</taxon>
        <taxon>Phaeodactylibacter</taxon>
    </lineage>
</organism>
<dbReference type="OrthoDB" id="1489096at2"/>
<dbReference type="EMBL" id="JPOS01000090">
    <property type="protein sequence ID" value="KGE85293.1"/>
    <property type="molecule type" value="Genomic_DNA"/>
</dbReference>
<evidence type="ECO:0000313" key="4">
    <source>
        <dbReference type="Proteomes" id="UP000029736"/>
    </source>
</evidence>
<gene>
    <name evidence="3" type="ORF">IX84_27635</name>
</gene>
<feature type="compositionally biased region" description="Basic and acidic residues" evidence="1">
    <location>
        <begin position="425"/>
        <end position="446"/>
    </location>
</feature>
<dbReference type="Proteomes" id="UP000029736">
    <property type="component" value="Unassembled WGS sequence"/>
</dbReference>
<keyword evidence="2" id="KW-0812">Transmembrane</keyword>
<name>A0A098S0G2_9BACT</name>
<protein>
    <recommendedName>
        <fullName evidence="5">DUF4407 domain-containing protein</fullName>
    </recommendedName>
</protein>
<evidence type="ECO:0000256" key="1">
    <source>
        <dbReference type="SAM" id="MobiDB-lite"/>
    </source>
</evidence>
<keyword evidence="2" id="KW-1133">Transmembrane helix</keyword>
<feature type="transmembrane region" description="Helical" evidence="2">
    <location>
        <begin position="99"/>
        <end position="121"/>
    </location>
</feature>
<feature type="transmembrane region" description="Helical" evidence="2">
    <location>
        <begin position="29"/>
        <end position="52"/>
    </location>
</feature>
<reference evidence="3 4" key="1">
    <citation type="journal article" date="2014" name="Int. J. Syst. Evol. Microbiol.">
        <title>Phaeodactylibacter xiamenensis gen. nov., sp. nov., a member of the family Saprospiraceae isolated from the marine alga Phaeodactylum tricornutum.</title>
        <authorList>
            <person name="Chen Z.Jr."/>
            <person name="Lei X."/>
            <person name="Lai Q."/>
            <person name="Li Y."/>
            <person name="Zhang B."/>
            <person name="Zhang J."/>
            <person name="Zhang H."/>
            <person name="Yang L."/>
            <person name="Zheng W."/>
            <person name="Tian Y."/>
            <person name="Yu Z."/>
            <person name="Xu H.Jr."/>
            <person name="Zheng T."/>
        </authorList>
    </citation>
    <scope>NUCLEOTIDE SEQUENCE [LARGE SCALE GENOMIC DNA]</scope>
    <source>
        <strain evidence="3 4">KD52</strain>
    </source>
</reference>
<feature type="transmembrane region" description="Helical" evidence="2">
    <location>
        <begin position="58"/>
        <end position="78"/>
    </location>
</feature>
<accession>A0A098S0G2</accession>
<keyword evidence="4" id="KW-1185">Reference proteome</keyword>
<sequence>MKSLQSAPKERAFFDVYARLARSIKASGLFAQIVSGLTEVGGIYAAAYTALLPVFPTLALYFAAAVAIIGTAIIELGLRVLAPQTVDAILYCRYKGLHLAMTISIWVLTAVLFTASGLLSFRNSKTIVNEFTPEATEQTTAQADSIYQAEAARLASAWANDSARIVEQYAAQITAAQTAGAGKVNAAKRELSNWYNRERRTGDSYGTQKDRARQLIADREAEAAAALAGLKAQEAEALSTARNDYKAALGTAQADRRTAAGEVKAANEAAAGERAATVAAYGGGLGWFTVVALMVFAASVVLERIHRKGSGITETVELSQYDVNPPALVEAWEALRERVQYALRSKITAFAEKTPAAPLPARPAELYDPTQLANIVINLQVEGEDDDNTIYIQPKRRQIGFKTAGTDPEAANTSRALYNARTPHTKHEPEAPEQHTKSSYETPDLRHLKQRLKEYKKRLGKHQQKALRYEKEGKPVPKRTAAALDNNAQWVEHYANLINQAEATKRKA</sequence>
<feature type="transmembrane region" description="Helical" evidence="2">
    <location>
        <begin position="278"/>
        <end position="302"/>
    </location>
</feature>
<comment type="caution">
    <text evidence="3">The sequence shown here is derived from an EMBL/GenBank/DDBJ whole genome shotgun (WGS) entry which is preliminary data.</text>
</comment>
<evidence type="ECO:0008006" key="5">
    <source>
        <dbReference type="Google" id="ProtNLM"/>
    </source>
</evidence>
<keyword evidence="2" id="KW-0472">Membrane</keyword>
<proteinExistence type="predicted"/>
<feature type="region of interest" description="Disordered" evidence="1">
    <location>
        <begin position="422"/>
        <end position="446"/>
    </location>
</feature>
<evidence type="ECO:0000256" key="2">
    <source>
        <dbReference type="SAM" id="Phobius"/>
    </source>
</evidence>